<keyword evidence="2" id="KW-0732">Signal</keyword>
<dbReference type="PANTHER" id="PTHR11733:SF240">
    <property type="entry name" value="GH14155P-RELATED"/>
    <property type="match status" value="1"/>
</dbReference>
<dbReference type="Gene3D" id="1.10.1380.10">
    <property type="entry name" value="Neutral endopeptidase , domain2"/>
    <property type="match status" value="1"/>
</dbReference>
<dbReference type="SUPFAM" id="SSF55486">
    <property type="entry name" value="Metalloproteases ('zincins'), catalytic domain"/>
    <property type="match status" value="1"/>
</dbReference>
<evidence type="ECO:0000313" key="4">
    <source>
        <dbReference type="EMBL" id="JAB71010.1"/>
    </source>
</evidence>
<dbReference type="InterPro" id="IPR042089">
    <property type="entry name" value="Peptidase_M13_dom_2"/>
</dbReference>
<organism evidence="4">
    <name type="scientific">Ixodes ricinus</name>
    <name type="common">Common tick</name>
    <name type="synonym">Acarus ricinus</name>
    <dbReference type="NCBI Taxonomy" id="34613"/>
    <lineage>
        <taxon>Eukaryota</taxon>
        <taxon>Metazoa</taxon>
        <taxon>Ecdysozoa</taxon>
        <taxon>Arthropoda</taxon>
        <taxon>Chelicerata</taxon>
        <taxon>Arachnida</taxon>
        <taxon>Acari</taxon>
        <taxon>Parasitiformes</taxon>
        <taxon>Ixodida</taxon>
        <taxon>Ixodoidea</taxon>
        <taxon>Ixodidae</taxon>
        <taxon>Ixodinae</taxon>
        <taxon>Ixodes</taxon>
    </lineage>
</organism>
<feature type="chain" id="PRO_5004734152" evidence="2">
    <location>
        <begin position="19"/>
        <end position="393"/>
    </location>
</feature>
<dbReference type="EMBL" id="GANP01013458">
    <property type="protein sequence ID" value="JAB71010.1"/>
    <property type="molecule type" value="mRNA"/>
</dbReference>
<dbReference type="GO" id="GO:0005886">
    <property type="term" value="C:plasma membrane"/>
    <property type="evidence" value="ECO:0007669"/>
    <property type="project" value="TreeGrafter"/>
</dbReference>
<dbReference type="Pfam" id="PF05649">
    <property type="entry name" value="Peptidase_M13_N"/>
    <property type="match status" value="1"/>
</dbReference>
<dbReference type="PANTHER" id="PTHR11733">
    <property type="entry name" value="ZINC METALLOPROTEASE FAMILY M13 NEPRILYSIN-RELATED"/>
    <property type="match status" value="1"/>
</dbReference>
<feature type="domain" description="Peptidase M13 N-terminal" evidence="3">
    <location>
        <begin position="52"/>
        <end position="388"/>
    </location>
</feature>
<evidence type="ECO:0000256" key="2">
    <source>
        <dbReference type="SAM" id="SignalP"/>
    </source>
</evidence>
<dbReference type="GO" id="GO:0016485">
    <property type="term" value="P:protein processing"/>
    <property type="evidence" value="ECO:0007669"/>
    <property type="project" value="TreeGrafter"/>
</dbReference>
<protein>
    <submittedName>
        <fullName evidence="4">Putative peptidase family m13 includes neprilysin</fullName>
    </submittedName>
</protein>
<sequence length="393" mass="45406">MQANKIWWLFAALQAGWSIVVPPSDRNNVCTTKECNETATRILSGMKSTIDPCNDFYEFVCGSYISNTEIPSQRTAINRFVETMMKLEREMEHFITSNPPAGGEQTPRKKMYYIFKSCKKPDTTEANEVKNLKAVFKDRGFASWPKVALTASKPKKQYYVINEQGWNGLFGISVEVNYFNPGTYAIFMDVPHFEPLTERAFRDLTDPQKALYKKFIVDITKILYPEYTPHIGPIADSIYNFELELMKAATEDSLIDPKDNRKMTTLKEVEKLIGGLPWKTILQHPFQAIRTTLRDTQSIVIWRLKYYKSVSRLISQKTPEVLFNYLGWKQIVQLLPYTRSTLYTKYSQFMGSVDASFDKVSAQANCIRHLMKNMKFFFGDLYTSAYFKLDVSA</sequence>
<evidence type="ECO:0000259" key="3">
    <source>
        <dbReference type="Pfam" id="PF05649"/>
    </source>
</evidence>
<dbReference type="Gene3D" id="3.40.390.10">
    <property type="entry name" value="Collagenase (Catalytic Domain)"/>
    <property type="match status" value="1"/>
</dbReference>
<dbReference type="AlphaFoldDB" id="V5GL33"/>
<accession>V5GL33</accession>
<dbReference type="PROSITE" id="PS51885">
    <property type="entry name" value="NEPRILYSIN"/>
    <property type="match status" value="1"/>
</dbReference>
<reference evidence="4" key="1">
    <citation type="journal article" date="2015" name="Sci. Rep.">
        <title>Tissue- and time-dependent transcription in Ixodes ricinus salivary glands and midguts when blood feeding on the vertebrate host.</title>
        <authorList>
            <person name="Kotsyfakis M."/>
            <person name="Schwarz A."/>
            <person name="Erhart J."/>
            <person name="Ribeiro J.M."/>
        </authorList>
    </citation>
    <scope>NUCLEOTIDE SEQUENCE</scope>
    <source>
        <tissue evidence="4">Salivary gland and midgut</tissue>
    </source>
</reference>
<name>V5GL33_IXORI</name>
<proteinExistence type="evidence at transcript level"/>
<evidence type="ECO:0000256" key="1">
    <source>
        <dbReference type="ARBA" id="ARBA00007357"/>
    </source>
</evidence>
<comment type="similarity">
    <text evidence="1">Belongs to the peptidase M13 family.</text>
</comment>
<dbReference type="InterPro" id="IPR024079">
    <property type="entry name" value="MetalloPept_cat_dom_sf"/>
</dbReference>
<dbReference type="GO" id="GO:0004222">
    <property type="term" value="F:metalloendopeptidase activity"/>
    <property type="evidence" value="ECO:0007669"/>
    <property type="project" value="InterPro"/>
</dbReference>
<dbReference type="InterPro" id="IPR000718">
    <property type="entry name" value="Peptidase_M13"/>
</dbReference>
<feature type="signal peptide" evidence="2">
    <location>
        <begin position="1"/>
        <end position="18"/>
    </location>
</feature>
<dbReference type="InterPro" id="IPR008753">
    <property type="entry name" value="Peptidase_M13_N"/>
</dbReference>